<dbReference type="AlphaFoldDB" id="A0ABD3QUT6"/>
<evidence type="ECO:0000256" key="1">
    <source>
        <dbReference type="SAM" id="MobiDB-lite"/>
    </source>
</evidence>
<accession>A0ABD3QUT6</accession>
<evidence type="ECO:0008006" key="4">
    <source>
        <dbReference type="Google" id="ProtNLM"/>
    </source>
</evidence>
<comment type="caution">
    <text evidence="2">The sequence shown here is derived from an EMBL/GenBank/DDBJ whole genome shotgun (WGS) entry which is preliminary data.</text>
</comment>
<dbReference type="EMBL" id="JALLPJ020000057">
    <property type="protein sequence ID" value="KAL3803993.1"/>
    <property type="molecule type" value="Genomic_DNA"/>
</dbReference>
<evidence type="ECO:0000313" key="3">
    <source>
        <dbReference type="Proteomes" id="UP001530400"/>
    </source>
</evidence>
<feature type="compositionally biased region" description="Low complexity" evidence="1">
    <location>
        <begin position="196"/>
        <end position="209"/>
    </location>
</feature>
<gene>
    <name evidence="2" type="ORF">ACHAWO_001497</name>
</gene>
<dbReference type="SUPFAM" id="SSF55961">
    <property type="entry name" value="Bet v1-like"/>
    <property type="match status" value="1"/>
</dbReference>
<dbReference type="Gene3D" id="3.30.530.20">
    <property type="match status" value="1"/>
</dbReference>
<organism evidence="2 3">
    <name type="scientific">Cyclotella atomus</name>
    <dbReference type="NCBI Taxonomy" id="382360"/>
    <lineage>
        <taxon>Eukaryota</taxon>
        <taxon>Sar</taxon>
        <taxon>Stramenopiles</taxon>
        <taxon>Ochrophyta</taxon>
        <taxon>Bacillariophyta</taxon>
        <taxon>Coscinodiscophyceae</taxon>
        <taxon>Thalassiosirophycidae</taxon>
        <taxon>Stephanodiscales</taxon>
        <taxon>Stephanodiscaceae</taxon>
        <taxon>Cyclotella</taxon>
    </lineage>
</organism>
<evidence type="ECO:0000313" key="2">
    <source>
        <dbReference type="EMBL" id="KAL3803993.1"/>
    </source>
</evidence>
<reference evidence="2 3" key="1">
    <citation type="submission" date="2024-10" db="EMBL/GenBank/DDBJ databases">
        <title>Updated reference genomes for cyclostephanoid diatoms.</title>
        <authorList>
            <person name="Roberts W.R."/>
            <person name="Alverson A.J."/>
        </authorList>
    </citation>
    <scope>NUCLEOTIDE SEQUENCE [LARGE SCALE GENOMIC DNA]</scope>
    <source>
        <strain evidence="2 3">AJA010-31</strain>
    </source>
</reference>
<protein>
    <recommendedName>
        <fullName evidence="4">START domain-containing protein</fullName>
    </recommendedName>
</protein>
<keyword evidence="3" id="KW-1185">Reference proteome</keyword>
<dbReference type="InterPro" id="IPR023393">
    <property type="entry name" value="START-like_dom_sf"/>
</dbReference>
<dbReference type="Proteomes" id="UP001530400">
    <property type="component" value="Unassembled WGS sequence"/>
</dbReference>
<proteinExistence type="predicted"/>
<feature type="region of interest" description="Disordered" evidence="1">
    <location>
        <begin position="181"/>
        <end position="209"/>
    </location>
</feature>
<sequence length="524" mass="57558">MSDYLPAQEMKKDGWDWKEEITGGALEDEGIFGFSVGFVAAVTNFTVGMASAVTSAALDAVSNACNVGRLLTGSPASTELCITQAVSREMEAPIVEKVAAAVPHIILNVAFPVLISPTFVIRMLAPNFYCEANNESQILSLQASSTSDYTFYTAKSHDSVNSESSWDEDDPDVGLDAVEESKSATAANSSLRTDRTSSLSTLSESSGATSDGYDEFLKFVEQDDARKTNKTADNTIENELEVEIQEETCSQAYYLNFSALLEEVQRHKNLSLTKGQNGCMFYVLRNSSQHMPPLRCVLDILVQSALSLARDDSANIDNKCPVWKPEGDTKKTLQQMHKLSFEDRTNQLAKTVLKWTGVLKDDNEEIRLIKTRGIVNMSPLDLKDLLIDCSRGHLVNKNSLGKRDVCKFECNVGTTTIVENTMKIPFVGGELHSVSLTHSRFVENDPNLGGHFYVIVSKSVQLELDKSTGLPYYSVSVLRPVGDDATKTDLVNVAQISEVPVPRFMVNKIAFSGALDFFCNLRSI</sequence>
<name>A0ABD3QUT6_9STRA</name>